<dbReference type="AlphaFoldDB" id="A0A8S9MVG6"/>
<gene>
    <name evidence="2" type="ORF">F2Q69_00052062</name>
</gene>
<comment type="caution">
    <text evidence="2">The sequence shown here is derived from an EMBL/GenBank/DDBJ whole genome shotgun (WGS) entry which is preliminary data.</text>
</comment>
<dbReference type="Proteomes" id="UP000712600">
    <property type="component" value="Unassembled WGS sequence"/>
</dbReference>
<evidence type="ECO:0000313" key="3">
    <source>
        <dbReference type="Proteomes" id="UP000712600"/>
    </source>
</evidence>
<organism evidence="2 3">
    <name type="scientific">Brassica cretica</name>
    <name type="common">Mustard</name>
    <dbReference type="NCBI Taxonomy" id="69181"/>
    <lineage>
        <taxon>Eukaryota</taxon>
        <taxon>Viridiplantae</taxon>
        <taxon>Streptophyta</taxon>
        <taxon>Embryophyta</taxon>
        <taxon>Tracheophyta</taxon>
        <taxon>Spermatophyta</taxon>
        <taxon>Magnoliopsida</taxon>
        <taxon>eudicotyledons</taxon>
        <taxon>Gunneridae</taxon>
        <taxon>Pentapetalae</taxon>
        <taxon>rosids</taxon>
        <taxon>malvids</taxon>
        <taxon>Brassicales</taxon>
        <taxon>Brassicaceae</taxon>
        <taxon>Brassiceae</taxon>
        <taxon>Brassica</taxon>
    </lineage>
</organism>
<evidence type="ECO:0000256" key="1">
    <source>
        <dbReference type="SAM" id="SignalP"/>
    </source>
</evidence>
<accession>A0A8S9MVG6</accession>
<keyword evidence="1" id="KW-0732">Signal</keyword>
<dbReference type="EMBL" id="QGKX02002183">
    <property type="protein sequence ID" value="KAF3487221.1"/>
    <property type="molecule type" value="Genomic_DNA"/>
</dbReference>
<proteinExistence type="predicted"/>
<evidence type="ECO:0000313" key="2">
    <source>
        <dbReference type="EMBL" id="KAF3487221.1"/>
    </source>
</evidence>
<reference evidence="2" key="1">
    <citation type="submission" date="2019-12" db="EMBL/GenBank/DDBJ databases">
        <title>Genome sequencing and annotation of Brassica cretica.</title>
        <authorList>
            <person name="Studholme D.J."/>
            <person name="Sarris P."/>
        </authorList>
    </citation>
    <scope>NUCLEOTIDE SEQUENCE</scope>
    <source>
        <strain evidence="2">PFS-109/04</strain>
        <tissue evidence="2">Leaf</tissue>
    </source>
</reference>
<name>A0A8S9MVG6_BRACR</name>
<feature type="chain" id="PRO_5035744236" evidence="1">
    <location>
        <begin position="26"/>
        <end position="172"/>
    </location>
</feature>
<protein>
    <submittedName>
        <fullName evidence="2">Uncharacterized protein</fullName>
    </submittedName>
</protein>
<feature type="signal peptide" evidence="1">
    <location>
        <begin position="1"/>
        <end position="25"/>
    </location>
</feature>
<sequence>MTGSTVLKLAFPVLFVILRPSNVWNNSIEVQSSDRAEKTDWAVYRIELRTSGLELQHNPRPYDRINRTEARLSRLVRHSKTIGQARTEFDRVEPGTDHGFSLLSRLDRTGDHCDELIRHFDQFMNFELPNLFKARLLKLSDDLASTWSRTVRENLPSEHEDRTGRVLLLTAG</sequence>